<evidence type="ECO:0000313" key="1">
    <source>
        <dbReference type="EMBL" id="CAG8835738.1"/>
    </source>
</evidence>
<keyword evidence="2" id="KW-1185">Reference proteome</keyword>
<name>A0ABN7WM51_GIGMA</name>
<dbReference type="Proteomes" id="UP000789901">
    <property type="component" value="Unassembled WGS sequence"/>
</dbReference>
<dbReference type="EMBL" id="CAJVQB010052086">
    <property type="protein sequence ID" value="CAG8835738.1"/>
    <property type="molecule type" value="Genomic_DNA"/>
</dbReference>
<accession>A0ABN7WM51</accession>
<proteinExistence type="predicted"/>
<gene>
    <name evidence="1" type="ORF">GMARGA_LOCUS32714</name>
</gene>
<organism evidence="1 2">
    <name type="scientific">Gigaspora margarita</name>
    <dbReference type="NCBI Taxonomy" id="4874"/>
    <lineage>
        <taxon>Eukaryota</taxon>
        <taxon>Fungi</taxon>
        <taxon>Fungi incertae sedis</taxon>
        <taxon>Mucoromycota</taxon>
        <taxon>Glomeromycotina</taxon>
        <taxon>Glomeromycetes</taxon>
        <taxon>Diversisporales</taxon>
        <taxon>Gigasporaceae</taxon>
        <taxon>Gigaspora</taxon>
    </lineage>
</organism>
<reference evidence="1 2" key="1">
    <citation type="submission" date="2021-06" db="EMBL/GenBank/DDBJ databases">
        <authorList>
            <person name="Kallberg Y."/>
            <person name="Tangrot J."/>
            <person name="Rosling A."/>
        </authorList>
    </citation>
    <scope>NUCLEOTIDE SEQUENCE [LARGE SCALE GENOMIC DNA]</scope>
    <source>
        <strain evidence="1 2">120-4 pot B 10/14</strain>
    </source>
</reference>
<comment type="caution">
    <text evidence="1">The sequence shown here is derived from an EMBL/GenBank/DDBJ whole genome shotgun (WGS) entry which is preliminary data.</text>
</comment>
<sequence>NQQIRQNYHQIIQQYFEMPEKRFYFELKKKLNKFKEIIKKAKLNLEETKIIEKIVPRVIIIAGAIGSEKTTKAKHFEKYLKEEGYKVY</sequence>
<feature type="non-terminal residue" evidence="1">
    <location>
        <position position="1"/>
    </location>
</feature>
<dbReference type="CDD" id="cd01983">
    <property type="entry name" value="SIMIBI"/>
    <property type="match status" value="1"/>
</dbReference>
<protein>
    <submittedName>
        <fullName evidence="1">10975_t:CDS:1</fullName>
    </submittedName>
</protein>
<evidence type="ECO:0000313" key="2">
    <source>
        <dbReference type="Proteomes" id="UP000789901"/>
    </source>
</evidence>